<dbReference type="GO" id="GO:0015979">
    <property type="term" value="P:photosynthesis"/>
    <property type="evidence" value="ECO:0007669"/>
    <property type="project" value="UniProtKB-UniRule"/>
</dbReference>
<dbReference type="InterPro" id="IPR000549">
    <property type="entry name" value="PSI_PsaG/PsaK"/>
</dbReference>
<keyword evidence="10" id="KW-0934">Plastid</keyword>
<dbReference type="EMBL" id="KU892652">
    <property type="protein sequence ID" value="AOV83782.1"/>
    <property type="molecule type" value="Genomic_DNA"/>
</dbReference>
<evidence type="ECO:0000256" key="3">
    <source>
        <dbReference type="ARBA" id="ARBA00022531"/>
    </source>
</evidence>
<evidence type="ECO:0000256" key="8">
    <source>
        <dbReference type="ARBA" id="ARBA00023136"/>
    </source>
</evidence>
<evidence type="ECO:0000256" key="7">
    <source>
        <dbReference type="ARBA" id="ARBA00023078"/>
    </source>
</evidence>
<dbReference type="InterPro" id="IPR035982">
    <property type="entry name" value="PSI_centre_PsaK_sf"/>
</dbReference>
<dbReference type="InterPro" id="IPR017492">
    <property type="entry name" value="PSI_PsaK"/>
</dbReference>
<evidence type="ECO:0000313" key="10">
    <source>
        <dbReference type="EMBL" id="AOV83782.1"/>
    </source>
</evidence>
<protein>
    <recommendedName>
        <fullName evidence="9">Photosystem I reaction center subunit PsaK</fullName>
    </recommendedName>
    <alternativeName>
        <fullName evidence="9">PSI-K</fullName>
    </alternativeName>
    <alternativeName>
        <fullName evidence="9">Photosystem I subunit X</fullName>
    </alternativeName>
</protein>
<keyword evidence="6 9" id="KW-1133">Transmembrane helix</keyword>
<comment type="subcellular location">
    <subcellularLocation>
        <location evidence="1">Membrane</location>
        <topology evidence="1">Multi-pass membrane protein</topology>
    </subcellularLocation>
    <subcellularLocation>
        <location evidence="9">Plastid</location>
        <location evidence="9">Chloroplast thylakoid membrane</location>
        <topology evidence="9">Multi-pass membrane protein</topology>
    </subcellularLocation>
</comment>
<evidence type="ECO:0000256" key="6">
    <source>
        <dbReference type="ARBA" id="ARBA00022989"/>
    </source>
</evidence>
<proteinExistence type="inferred from homology"/>
<accession>A0A2H4FGL3</accession>
<organism evidence="10">
    <name type="scientific">Kappaphycus alvarezii</name>
    <dbReference type="NCBI Taxonomy" id="38544"/>
    <lineage>
        <taxon>Eukaryota</taxon>
        <taxon>Rhodophyta</taxon>
        <taxon>Florideophyceae</taxon>
        <taxon>Rhodymeniophycidae</taxon>
        <taxon>Gigartinales</taxon>
        <taxon>Solieriaceae</taxon>
        <taxon>Kappaphycus</taxon>
    </lineage>
</organism>
<reference evidence="10" key="1">
    <citation type="submission" date="2016-03" db="EMBL/GenBank/DDBJ databases">
        <title>Complete plastid genome of Kappaphycus alvarezii.</title>
        <authorList>
            <person name="Zhang L."/>
            <person name="Liu T."/>
            <person name="Liu N."/>
        </authorList>
    </citation>
    <scope>NUCLEOTIDE SEQUENCE</scope>
</reference>
<keyword evidence="5 9" id="KW-0603">Photosystem I</keyword>
<comment type="caution">
    <text evidence="9">Lacks conserved residue(s) required for the propagation of feature annotation.</text>
</comment>
<evidence type="ECO:0000256" key="4">
    <source>
        <dbReference type="ARBA" id="ARBA00022692"/>
    </source>
</evidence>
<feature type="transmembrane region" description="Helical" evidence="9">
    <location>
        <begin position="20"/>
        <end position="39"/>
    </location>
</feature>
<dbReference type="HAMAP" id="MF_00474">
    <property type="entry name" value="PSI_PsaK"/>
    <property type="match status" value="1"/>
</dbReference>
<dbReference type="SUPFAM" id="SSF81563">
    <property type="entry name" value="Photosystem I reaction center subunit X, PsaK"/>
    <property type="match status" value="1"/>
</dbReference>
<dbReference type="Gene3D" id="1.20.860.20">
    <property type="entry name" value="Photosystem I PsaK, reaction centre"/>
    <property type="match status" value="1"/>
</dbReference>
<dbReference type="GO" id="GO:0009535">
    <property type="term" value="C:chloroplast thylakoid membrane"/>
    <property type="evidence" value="ECO:0007669"/>
    <property type="project" value="UniProtKB-SubCell"/>
</dbReference>
<sequence>MNTFFLLTIVPYTKVWSIQSGVIMTICNVISIVLGRYAIKIRGLGPAIPILGLKGFGLPELLATTSLGHVLGAGTIIGLTSIGIIN</sequence>
<geneLocation type="chloroplast" evidence="10"/>
<dbReference type="AlphaFoldDB" id="A0A2H4FGL3"/>
<evidence type="ECO:0000256" key="5">
    <source>
        <dbReference type="ARBA" id="ARBA00022836"/>
    </source>
</evidence>
<gene>
    <name evidence="9 10" type="primary">psaK</name>
    <name evidence="10" type="ORF">mogbl205</name>
</gene>
<dbReference type="Pfam" id="PF01241">
    <property type="entry name" value="PSI_PSAK"/>
    <property type="match status" value="1"/>
</dbReference>
<evidence type="ECO:0000256" key="9">
    <source>
        <dbReference type="HAMAP-Rule" id="MF_00474"/>
    </source>
</evidence>
<name>A0A2H4FGL3_9FLOR</name>
<evidence type="ECO:0000256" key="2">
    <source>
        <dbReference type="ARBA" id="ARBA00006458"/>
    </source>
</evidence>
<keyword evidence="8 9" id="KW-0472">Membrane</keyword>
<keyword evidence="4 9" id="KW-0812">Transmembrane</keyword>
<dbReference type="NCBIfam" id="TIGR03049">
    <property type="entry name" value="PS_I_psaK"/>
    <property type="match status" value="1"/>
</dbReference>
<dbReference type="GO" id="GO:0009522">
    <property type="term" value="C:photosystem I"/>
    <property type="evidence" value="ECO:0007669"/>
    <property type="project" value="UniProtKB-KW"/>
</dbReference>
<keyword evidence="3 9" id="KW-0602">Photosynthesis</keyword>
<dbReference type="InterPro" id="IPR037101">
    <property type="entry name" value="PSI_PsaK_bact"/>
</dbReference>
<keyword evidence="10" id="KW-0150">Chloroplast</keyword>
<comment type="similarity">
    <text evidence="2 9">Belongs to the PsaG/PsaK family.</text>
</comment>
<dbReference type="PROSITE" id="PS01026">
    <property type="entry name" value="PHOTOSYSTEM_I_PSAGK"/>
    <property type="match status" value="1"/>
</dbReference>
<evidence type="ECO:0000256" key="1">
    <source>
        <dbReference type="ARBA" id="ARBA00004141"/>
    </source>
</evidence>
<keyword evidence="7 9" id="KW-0793">Thylakoid</keyword>